<feature type="compositionally biased region" description="Basic and acidic residues" evidence="1">
    <location>
        <begin position="24"/>
        <end position="38"/>
    </location>
</feature>
<dbReference type="RefSeq" id="WP_184329539.1">
    <property type="nucleotide sequence ID" value="NZ_JACHHZ010000001.1"/>
</dbReference>
<dbReference type="EMBL" id="JACHHZ010000001">
    <property type="protein sequence ID" value="MBB6091759.1"/>
    <property type="molecule type" value="Genomic_DNA"/>
</dbReference>
<accession>A0A841HH56</accession>
<dbReference type="Proteomes" id="UP000588068">
    <property type="component" value="Unassembled WGS sequence"/>
</dbReference>
<keyword evidence="3" id="KW-1185">Reference proteome</keyword>
<comment type="caution">
    <text evidence="2">The sequence shown here is derived from an EMBL/GenBank/DDBJ whole genome shotgun (WGS) entry which is preliminary data.</text>
</comment>
<reference evidence="2 3" key="1">
    <citation type="submission" date="2020-08" db="EMBL/GenBank/DDBJ databases">
        <title>Genomic Encyclopedia of Type Strains, Phase IV (KMG-IV): sequencing the most valuable type-strain genomes for metagenomic binning, comparative biology and taxonomic classification.</title>
        <authorList>
            <person name="Goeker M."/>
        </authorList>
    </citation>
    <scope>NUCLEOTIDE SEQUENCE [LARGE SCALE GENOMIC DNA]</scope>
    <source>
        <strain evidence="2 3">DSM 26723</strain>
    </source>
</reference>
<evidence type="ECO:0000313" key="3">
    <source>
        <dbReference type="Proteomes" id="UP000588068"/>
    </source>
</evidence>
<evidence type="ECO:0000313" key="2">
    <source>
        <dbReference type="EMBL" id="MBB6091759.1"/>
    </source>
</evidence>
<organism evidence="2 3">
    <name type="scientific">Povalibacter uvarum</name>
    <dbReference type="NCBI Taxonomy" id="732238"/>
    <lineage>
        <taxon>Bacteria</taxon>
        <taxon>Pseudomonadati</taxon>
        <taxon>Pseudomonadota</taxon>
        <taxon>Gammaproteobacteria</taxon>
        <taxon>Steroidobacterales</taxon>
        <taxon>Steroidobacteraceae</taxon>
        <taxon>Povalibacter</taxon>
    </lineage>
</organism>
<feature type="compositionally biased region" description="Basic and acidic residues" evidence="1">
    <location>
        <begin position="45"/>
        <end position="87"/>
    </location>
</feature>
<dbReference type="AlphaFoldDB" id="A0A841HH56"/>
<proteinExistence type="predicted"/>
<name>A0A841HH56_9GAMM</name>
<protein>
    <submittedName>
        <fullName evidence="2">Uncharacterized protein</fullName>
    </submittedName>
</protein>
<evidence type="ECO:0000256" key="1">
    <source>
        <dbReference type="SAM" id="MobiDB-lite"/>
    </source>
</evidence>
<sequence length="87" mass="10077">MASKNPPKPKPRKEEARSGANEGEGNKTADRHYREATREFVNSPRGREEIERAGDVNASEERDIEQAEEEAKRRAREHDPQEVRDRH</sequence>
<gene>
    <name evidence="2" type="ORF">HNQ60_000605</name>
</gene>
<feature type="region of interest" description="Disordered" evidence="1">
    <location>
        <begin position="1"/>
        <end position="87"/>
    </location>
</feature>